<proteinExistence type="predicted"/>
<name>A0ABY9VII6_9BACI</name>
<dbReference type="Proteomes" id="UP001303324">
    <property type="component" value="Chromosome"/>
</dbReference>
<keyword evidence="3" id="KW-1185">Reference proteome</keyword>
<dbReference type="InterPro" id="IPR020941">
    <property type="entry name" value="SUFU-like_domain"/>
</dbReference>
<dbReference type="RefSeq" id="WP_311072789.1">
    <property type="nucleotide sequence ID" value="NZ_CP134494.1"/>
</dbReference>
<dbReference type="EMBL" id="CP134494">
    <property type="protein sequence ID" value="WNF22687.1"/>
    <property type="molecule type" value="Genomic_DNA"/>
</dbReference>
<sequence length="188" mass="21310">MDKFLQFLENHLGTIEYGWTTDDKGERLPVQIVKYSKGPFPGTCTFSTLGLNKVPLTSSVSGKHTWQELIFISYADVGDLNISALLDQVSQMALTYGTAYLRGDVIGPYGPIFEDSTLEALYVTIPGYFPNSFDAFLVDDKKTIVMAWLIPITLREAEFIKVYGWEEFEDKLEELDPDLIDFKRESII</sequence>
<evidence type="ECO:0000313" key="3">
    <source>
        <dbReference type="Proteomes" id="UP001303324"/>
    </source>
</evidence>
<protein>
    <submittedName>
        <fullName evidence="2">Suppressor of fused domain protein</fullName>
    </submittedName>
</protein>
<reference evidence="2 3" key="1">
    <citation type="submission" date="2023-09" db="EMBL/GenBank/DDBJ databases">
        <title>Microbial mechanism of fulvic acid promoting antimony reduction mineralization in rice fields.</title>
        <authorList>
            <person name="Chen G."/>
            <person name="Lan J."/>
        </authorList>
    </citation>
    <scope>NUCLEOTIDE SEQUENCE [LARGE SCALE GENOMIC DNA]</scope>
    <source>
        <strain evidence="2 3">PS1</strain>
    </source>
</reference>
<evidence type="ECO:0000313" key="2">
    <source>
        <dbReference type="EMBL" id="WNF22687.1"/>
    </source>
</evidence>
<feature type="domain" description="Suppressor of fused-like" evidence="1">
    <location>
        <begin position="29"/>
        <end position="185"/>
    </location>
</feature>
<evidence type="ECO:0000259" key="1">
    <source>
        <dbReference type="Pfam" id="PF05076"/>
    </source>
</evidence>
<organism evidence="2 3">
    <name type="scientific">Mesobacillus jeotgali</name>
    <dbReference type="NCBI Taxonomy" id="129985"/>
    <lineage>
        <taxon>Bacteria</taxon>
        <taxon>Bacillati</taxon>
        <taxon>Bacillota</taxon>
        <taxon>Bacilli</taxon>
        <taxon>Bacillales</taxon>
        <taxon>Bacillaceae</taxon>
        <taxon>Mesobacillus</taxon>
    </lineage>
</organism>
<gene>
    <name evidence="2" type="ORF">RH061_21440</name>
</gene>
<accession>A0ABY9VII6</accession>
<dbReference type="Pfam" id="PF05076">
    <property type="entry name" value="SUFU"/>
    <property type="match status" value="1"/>
</dbReference>